<accession>A0A2T1AFY7</accession>
<dbReference type="RefSeq" id="WP_106163754.1">
    <property type="nucleotide sequence ID" value="NZ_PVUF01000006.1"/>
</dbReference>
<comment type="caution">
    <text evidence="2">The sequence shown here is derived from an EMBL/GenBank/DDBJ whole genome shotgun (WGS) entry which is preliminary data.</text>
</comment>
<evidence type="ECO:0000313" key="2">
    <source>
        <dbReference type="EMBL" id="PRZ47481.1"/>
    </source>
</evidence>
<proteinExistence type="predicted"/>
<dbReference type="GO" id="GO:0005737">
    <property type="term" value="C:cytoplasm"/>
    <property type="evidence" value="ECO:0007669"/>
    <property type="project" value="UniProtKB-ARBA"/>
</dbReference>
<evidence type="ECO:0000259" key="1">
    <source>
        <dbReference type="Pfam" id="PF13883"/>
    </source>
</evidence>
<dbReference type="PIRSF" id="PIRSF004633">
    <property type="entry name" value="UCP_PLP_oxd"/>
    <property type="match status" value="1"/>
</dbReference>
<dbReference type="Pfam" id="PF13883">
    <property type="entry name" value="CREG_beta-barrel"/>
    <property type="match status" value="1"/>
</dbReference>
<dbReference type="PANTHER" id="PTHR13343:SF17">
    <property type="entry name" value="CELLULAR REPRESSOR OF E1A-STIMULATED GENES, ISOFORM A"/>
    <property type="match status" value="1"/>
</dbReference>
<dbReference type="InterPro" id="IPR014419">
    <property type="entry name" value="HutZ"/>
</dbReference>
<organism evidence="2 3">
    <name type="scientific">Tritonibacter scottomollicae</name>
    <name type="common">Epibacterium scottomollicae</name>
    <dbReference type="NCBI Taxonomy" id="483013"/>
    <lineage>
        <taxon>Bacteria</taxon>
        <taxon>Pseudomonadati</taxon>
        <taxon>Pseudomonadota</taxon>
        <taxon>Alphaproteobacteria</taxon>
        <taxon>Rhodobacterales</taxon>
        <taxon>Paracoccaceae</taxon>
        <taxon>Tritonibacter</taxon>
    </lineage>
</organism>
<feature type="domain" description="CREG-like beta-barrel" evidence="1">
    <location>
        <begin position="17"/>
        <end position="162"/>
    </location>
</feature>
<dbReference type="Gene3D" id="2.30.110.10">
    <property type="entry name" value="Electron Transport, Fmn-binding Protein, Chain A"/>
    <property type="match status" value="1"/>
</dbReference>
<reference evidence="2 3" key="1">
    <citation type="submission" date="2018-03" db="EMBL/GenBank/DDBJ databases">
        <title>Genomic Encyclopedia of Archaeal and Bacterial Type Strains, Phase II (KMG-II): from individual species to whole genera.</title>
        <authorList>
            <person name="Goeker M."/>
        </authorList>
    </citation>
    <scope>NUCLEOTIDE SEQUENCE [LARGE SCALE GENOMIC DNA]</scope>
    <source>
        <strain evidence="2 3">DSM 25328</strain>
    </source>
</reference>
<dbReference type="EMBL" id="PVUF01000006">
    <property type="protein sequence ID" value="PRZ47481.1"/>
    <property type="molecule type" value="Genomic_DNA"/>
</dbReference>
<dbReference type="SUPFAM" id="SSF50475">
    <property type="entry name" value="FMN-binding split barrel"/>
    <property type="match status" value="1"/>
</dbReference>
<dbReference type="Proteomes" id="UP000237718">
    <property type="component" value="Unassembled WGS sequence"/>
</dbReference>
<evidence type="ECO:0000313" key="3">
    <source>
        <dbReference type="Proteomes" id="UP000237718"/>
    </source>
</evidence>
<dbReference type="PANTHER" id="PTHR13343">
    <property type="entry name" value="CREG1 PROTEIN"/>
    <property type="match status" value="1"/>
</dbReference>
<dbReference type="InterPro" id="IPR055343">
    <property type="entry name" value="CREG_beta-barrel"/>
</dbReference>
<name>A0A2T1AFY7_TRISK</name>
<sequence>MPSDTNTPTKSPSPIRPTDDEARALARQLMQDARFAALATLTDAGHPMQSRVAFGLDAGGAPISLVSTLAAHTQAMAVRPQISLLVGEPGTKGDPLTHPRLSLNGIAEILPNACTAHDEMAAQYLRSHPKAKLYIGFGDFHFVRFQISEAFLNGGFGKAYTLRPADLGLSA</sequence>
<dbReference type="OrthoDB" id="9814594at2"/>
<gene>
    <name evidence="2" type="ORF">CLV89_10613</name>
</gene>
<protein>
    <recommendedName>
        <fullName evidence="1">CREG-like beta-barrel domain-containing protein</fullName>
    </recommendedName>
</protein>
<dbReference type="AlphaFoldDB" id="A0A2T1AFY7"/>
<dbReference type="InterPro" id="IPR012349">
    <property type="entry name" value="Split_barrel_FMN-bd"/>
</dbReference>